<feature type="transmembrane region" description="Helical" evidence="1">
    <location>
        <begin position="187"/>
        <end position="207"/>
    </location>
</feature>
<dbReference type="Proteomes" id="UP000223968">
    <property type="component" value="Unassembled WGS sequence"/>
</dbReference>
<organism evidence="2 3">
    <name type="scientific">Helicocarpus griseus UAMH5409</name>
    <dbReference type="NCBI Taxonomy" id="1447875"/>
    <lineage>
        <taxon>Eukaryota</taxon>
        <taxon>Fungi</taxon>
        <taxon>Dikarya</taxon>
        <taxon>Ascomycota</taxon>
        <taxon>Pezizomycotina</taxon>
        <taxon>Eurotiomycetes</taxon>
        <taxon>Eurotiomycetidae</taxon>
        <taxon>Onygenales</taxon>
        <taxon>Ajellomycetaceae</taxon>
        <taxon>Helicocarpus</taxon>
    </lineage>
</organism>
<dbReference type="AlphaFoldDB" id="A0A2B7XFL7"/>
<feature type="transmembrane region" description="Helical" evidence="1">
    <location>
        <begin position="12"/>
        <end position="32"/>
    </location>
</feature>
<accession>A0A2B7XFL7</accession>
<evidence type="ECO:0000313" key="3">
    <source>
        <dbReference type="Proteomes" id="UP000223968"/>
    </source>
</evidence>
<feature type="transmembrane region" description="Helical" evidence="1">
    <location>
        <begin position="133"/>
        <end position="152"/>
    </location>
</feature>
<keyword evidence="1" id="KW-0812">Transmembrane</keyword>
<evidence type="ECO:0000256" key="1">
    <source>
        <dbReference type="SAM" id="Phobius"/>
    </source>
</evidence>
<comment type="caution">
    <text evidence="2">The sequence shown here is derived from an EMBL/GenBank/DDBJ whole genome shotgun (WGS) entry which is preliminary data.</text>
</comment>
<feature type="transmembrane region" description="Helical" evidence="1">
    <location>
        <begin position="44"/>
        <end position="65"/>
    </location>
</feature>
<keyword evidence="1" id="KW-0472">Membrane</keyword>
<keyword evidence="1" id="KW-1133">Transmembrane helix</keyword>
<dbReference type="OrthoDB" id="4187095at2759"/>
<sequence length="325" mass="36634">MFKPKVLGDAMYWLAIFWPTICICVSFMLVIIKRFARNRGWWRTGLFINIFFSIMNSTIIVLLLYQWTSYEIAYNKLDTQHPNLIRGQCTASTALALVSASMLVTLAIIGLCHRFKKRPLPSFVRKCLSISGSAELTAQSMCTIMLAVAWILTASVSVEAKMPHAGHKYLLDGGQYEKFGHYLSTLAAQHVGVMLSGWFAFFFALFLHMPGLLNTGRQLSAYFWPKPVSDDYVYPAMQYGGDDIEMQAPRKPTRARQHTYTTSTALLRPMRSLDSASSTWSSHLQAPTPPLRMSQLSLASSLYSFDSFDLAAPPPTPYFVPKSHW</sequence>
<protein>
    <submittedName>
        <fullName evidence="2">Uncharacterized protein</fullName>
    </submittedName>
</protein>
<evidence type="ECO:0000313" key="2">
    <source>
        <dbReference type="EMBL" id="PGH07522.1"/>
    </source>
</evidence>
<name>A0A2B7XFL7_9EURO</name>
<feature type="transmembrane region" description="Helical" evidence="1">
    <location>
        <begin position="85"/>
        <end position="112"/>
    </location>
</feature>
<dbReference type="EMBL" id="PDNB01000109">
    <property type="protein sequence ID" value="PGH07522.1"/>
    <property type="molecule type" value="Genomic_DNA"/>
</dbReference>
<keyword evidence="3" id="KW-1185">Reference proteome</keyword>
<gene>
    <name evidence="2" type="ORF">AJ79_06257</name>
</gene>
<proteinExistence type="predicted"/>
<reference evidence="2 3" key="1">
    <citation type="submission" date="2017-10" db="EMBL/GenBank/DDBJ databases">
        <title>Comparative genomics in systemic dimorphic fungi from Ajellomycetaceae.</title>
        <authorList>
            <person name="Munoz J.F."/>
            <person name="Mcewen J.G."/>
            <person name="Clay O.K."/>
            <person name="Cuomo C.A."/>
        </authorList>
    </citation>
    <scope>NUCLEOTIDE SEQUENCE [LARGE SCALE GENOMIC DNA]</scope>
    <source>
        <strain evidence="2 3">UAMH5409</strain>
    </source>
</reference>